<comment type="similarity">
    <text evidence="3">Belongs to the SPOT14 family.</text>
</comment>
<reference evidence="8" key="1">
    <citation type="submission" date="2025-08" db="UniProtKB">
        <authorList>
            <consortium name="RefSeq"/>
        </authorList>
    </citation>
    <scope>IDENTIFICATION</scope>
    <source>
        <tissue evidence="8">Muscle</tissue>
    </source>
</reference>
<evidence type="ECO:0000256" key="6">
    <source>
        <dbReference type="SAM" id="MobiDB-lite"/>
    </source>
</evidence>
<dbReference type="PANTHER" id="PTHR14315">
    <property type="entry name" value="SPOT14 FAMILY MEMBER"/>
    <property type="match status" value="1"/>
</dbReference>
<dbReference type="Gene3D" id="6.10.140.1610">
    <property type="match status" value="1"/>
</dbReference>
<protein>
    <submittedName>
        <fullName evidence="8">Mid1-interacting protein 1-like</fullName>
    </submittedName>
</protein>
<evidence type="ECO:0000313" key="7">
    <source>
        <dbReference type="Proteomes" id="UP000694941"/>
    </source>
</evidence>
<evidence type="ECO:0000256" key="4">
    <source>
        <dbReference type="ARBA" id="ARBA00022490"/>
    </source>
</evidence>
<name>A0ABM1BVB5_LIMPO</name>
<gene>
    <name evidence="8" type="primary">LOC106473232</name>
</gene>
<comment type="subcellular location">
    <subcellularLocation>
        <location evidence="2">Cytoplasm</location>
    </subcellularLocation>
    <subcellularLocation>
        <location evidence="1">Nucleus</location>
    </subcellularLocation>
</comment>
<proteinExistence type="inferred from homology"/>
<feature type="compositionally biased region" description="Low complexity" evidence="6">
    <location>
        <begin position="115"/>
        <end position="128"/>
    </location>
</feature>
<evidence type="ECO:0000256" key="3">
    <source>
        <dbReference type="ARBA" id="ARBA00009488"/>
    </source>
</evidence>
<evidence type="ECO:0000256" key="5">
    <source>
        <dbReference type="ARBA" id="ARBA00023242"/>
    </source>
</evidence>
<evidence type="ECO:0000256" key="2">
    <source>
        <dbReference type="ARBA" id="ARBA00004496"/>
    </source>
</evidence>
<keyword evidence="4" id="KW-0963">Cytoplasm</keyword>
<feature type="compositionally biased region" description="Low complexity" evidence="6">
    <location>
        <begin position="140"/>
        <end position="153"/>
    </location>
</feature>
<dbReference type="Pfam" id="PF07084">
    <property type="entry name" value="Spot_14"/>
    <property type="match status" value="1"/>
</dbReference>
<sequence>MLHNICDIRPTMTLQHNDSGRHVRRKRRQAGEDAFTCSQQSILSAMDRFVTSVISMDSTVLVPSRLRDMETDGGNIEKRPPPFISSSDLFSFYLTLNEIKNELLWGPANNGTCATSTSSPSVVGSSTETTKHTRHSSAESTGIVSGSSISDSDSQGDSDIDSVTNDPDSATRDSQTTHLATAYRYHLQSLQTILHQLADSADYLSSRYQEEVDASVL</sequence>
<evidence type="ECO:0000313" key="8">
    <source>
        <dbReference type="RefSeq" id="XP_013789377.1"/>
    </source>
</evidence>
<organism evidence="7 8">
    <name type="scientific">Limulus polyphemus</name>
    <name type="common">Atlantic horseshoe crab</name>
    <dbReference type="NCBI Taxonomy" id="6850"/>
    <lineage>
        <taxon>Eukaryota</taxon>
        <taxon>Metazoa</taxon>
        <taxon>Ecdysozoa</taxon>
        <taxon>Arthropoda</taxon>
        <taxon>Chelicerata</taxon>
        <taxon>Merostomata</taxon>
        <taxon>Xiphosura</taxon>
        <taxon>Limulidae</taxon>
        <taxon>Limulus</taxon>
    </lineage>
</organism>
<dbReference type="RefSeq" id="XP_013789377.1">
    <property type="nucleotide sequence ID" value="XM_013933923.2"/>
</dbReference>
<keyword evidence="5" id="KW-0539">Nucleus</keyword>
<dbReference type="Proteomes" id="UP000694941">
    <property type="component" value="Unplaced"/>
</dbReference>
<feature type="compositionally biased region" description="Polar residues" evidence="6">
    <location>
        <begin position="163"/>
        <end position="176"/>
    </location>
</feature>
<evidence type="ECO:0000256" key="1">
    <source>
        <dbReference type="ARBA" id="ARBA00004123"/>
    </source>
</evidence>
<dbReference type="GeneID" id="106473232"/>
<accession>A0ABM1BVB5</accession>
<dbReference type="PANTHER" id="PTHR14315:SF17">
    <property type="entry name" value="MIP21584P"/>
    <property type="match status" value="1"/>
</dbReference>
<dbReference type="InterPro" id="IPR009786">
    <property type="entry name" value="Spot_14"/>
</dbReference>
<feature type="region of interest" description="Disordered" evidence="6">
    <location>
        <begin position="113"/>
        <end position="176"/>
    </location>
</feature>
<dbReference type="InterPro" id="IPR053719">
    <property type="entry name" value="Lipogen_MT_Stabilize_sf"/>
</dbReference>
<keyword evidence="7" id="KW-1185">Reference proteome</keyword>